<sequence>MKRFVQILPIILICGALLFVGCATDEGTGIEDPTTATGWIELGWSQFEIGDYDNADYSFSFGINDAEQDYWNAYEDSLYAAAIGDSTGQDSLHQVMMDQLEILTDGLTGIGWNSVKQANAATASFVFINAIDIDPDYIDALAGFAFSLQTIEQWLQSNENVESVLGLDPDWEFEHDWQIDYLDLMLMRAENYFFLADFEASLLEALVVNDLVRADYPQLPAYTVEDFNLATIEGRTALIELIDTLEDYL</sequence>
<evidence type="ECO:0000313" key="2">
    <source>
        <dbReference type="EMBL" id="TKJ42329.1"/>
    </source>
</evidence>
<accession>A0A532V556</accession>
<name>A0A532V556_UNCL8</name>
<dbReference type="AlphaFoldDB" id="A0A532V556"/>
<evidence type="ECO:0000256" key="1">
    <source>
        <dbReference type="SAM" id="SignalP"/>
    </source>
</evidence>
<evidence type="ECO:0000313" key="3">
    <source>
        <dbReference type="Proteomes" id="UP000319619"/>
    </source>
</evidence>
<gene>
    <name evidence="2" type="ORF">CEE37_01215</name>
</gene>
<dbReference type="Proteomes" id="UP000319619">
    <property type="component" value="Unassembled WGS sequence"/>
</dbReference>
<organism evidence="2 3">
    <name type="scientific">candidate division LCP-89 bacterium B3_LCP</name>
    <dbReference type="NCBI Taxonomy" id="2012998"/>
    <lineage>
        <taxon>Bacteria</taxon>
        <taxon>Pseudomonadati</taxon>
        <taxon>Bacteria division LCP-89</taxon>
    </lineage>
</organism>
<proteinExistence type="predicted"/>
<comment type="caution">
    <text evidence="2">The sequence shown here is derived from an EMBL/GenBank/DDBJ whole genome shotgun (WGS) entry which is preliminary data.</text>
</comment>
<reference evidence="2 3" key="1">
    <citation type="submission" date="2017-06" db="EMBL/GenBank/DDBJ databases">
        <title>Novel microbial phyla capable of carbon fixation and sulfur reduction in deep-sea sediments.</title>
        <authorList>
            <person name="Huang J."/>
            <person name="Baker B."/>
            <person name="Wang Y."/>
        </authorList>
    </citation>
    <scope>NUCLEOTIDE SEQUENCE [LARGE SCALE GENOMIC DNA]</scope>
    <source>
        <strain evidence="2">B3_LCP</strain>
    </source>
</reference>
<dbReference type="InterPro" id="IPR011990">
    <property type="entry name" value="TPR-like_helical_dom_sf"/>
</dbReference>
<dbReference type="Gene3D" id="1.25.40.10">
    <property type="entry name" value="Tetratricopeptide repeat domain"/>
    <property type="match status" value="1"/>
</dbReference>
<feature type="chain" id="PRO_5021710726" description="DUF885 domain-containing protein" evidence="1">
    <location>
        <begin position="26"/>
        <end position="249"/>
    </location>
</feature>
<dbReference type="EMBL" id="NJBN01000001">
    <property type="protein sequence ID" value="TKJ42329.1"/>
    <property type="molecule type" value="Genomic_DNA"/>
</dbReference>
<feature type="signal peptide" evidence="1">
    <location>
        <begin position="1"/>
        <end position="25"/>
    </location>
</feature>
<dbReference type="PROSITE" id="PS51257">
    <property type="entry name" value="PROKAR_LIPOPROTEIN"/>
    <property type="match status" value="1"/>
</dbReference>
<dbReference type="SUPFAM" id="SSF48452">
    <property type="entry name" value="TPR-like"/>
    <property type="match status" value="1"/>
</dbReference>
<keyword evidence="1" id="KW-0732">Signal</keyword>
<evidence type="ECO:0008006" key="4">
    <source>
        <dbReference type="Google" id="ProtNLM"/>
    </source>
</evidence>
<protein>
    <recommendedName>
        <fullName evidence="4">DUF885 domain-containing protein</fullName>
    </recommendedName>
</protein>